<organism evidence="1 2">
    <name type="scientific">Vreelandella titanicae</name>
    <dbReference type="NCBI Taxonomy" id="664683"/>
    <lineage>
        <taxon>Bacteria</taxon>
        <taxon>Pseudomonadati</taxon>
        <taxon>Pseudomonadota</taxon>
        <taxon>Gammaproteobacteria</taxon>
        <taxon>Oceanospirillales</taxon>
        <taxon>Halomonadaceae</taxon>
        <taxon>Vreelandella</taxon>
    </lineage>
</organism>
<dbReference type="Proteomes" id="UP000317288">
    <property type="component" value="Unassembled WGS sequence"/>
</dbReference>
<dbReference type="AlphaFoldDB" id="A0A558J0Y5"/>
<sequence>MRGEHIMNRSDSIASIGKALASVQAELGGLIATDSTNPMYDSRYASLPQVIGSIRGVLNKYEIALIQAPIPGSVGAVVMETMLIHGPSGEYVGSYCEMPVETSDCHGVASAQTYARREGVMALLGLAKGPDDDGNAAKNAAVQTSALLPQGEPEPPEQPEINGHRLASPEAILAEIENSDVERLNSAERWVHSAQLDAHLSARYKGAIAQRRRIIQRQQPQHA</sequence>
<dbReference type="EMBL" id="VNFE01000010">
    <property type="protein sequence ID" value="TVU87300.1"/>
    <property type="molecule type" value="Genomic_DNA"/>
</dbReference>
<comment type="caution">
    <text evidence="1">The sequence shown here is derived from an EMBL/GenBank/DDBJ whole genome shotgun (WGS) entry which is preliminary data.</text>
</comment>
<protein>
    <recommendedName>
        <fullName evidence="3">ERF family protein</fullName>
    </recommendedName>
</protein>
<evidence type="ECO:0000313" key="2">
    <source>
        <dbReference type="Proteomes" id="UP000317288"/>
    </source>
</evidence>
<name>A0A558J0Y5_9GAMM</name>
<proteinExistence type="predicted"/>
<accession>A0A558J0Y5</accession>
<dbReference type="Pfam" id="PF04404">
    <property type="entry name" value="ERF"/>
    <property type="match status" value="1"/>
</dbReference>
<gene>
    <name evidence="1" type="ORF">FQP89_22210</name>
</gene>
<evidence type="ECO:0008006" key="3">
    <source>
        <dbReference type="Google" id="ProtNLM"/>
    </source>
</evidence>
<reference evidence="1 2" key="1">
    <citation type="submission" date="2019-07" db="EMBL/GenBank/DDBJ databases">
        <title>Diversity of Bacteria from Kongsfjorden, Arctic.</title>
        <authorList>
            <person name="Yu Y."/>
        </authorList>
    </citation>
    <scope>NUCLEOTIDE SEQUENCE [LARGE SCALE GENOMIC DNA]</scope>
    <source>
        <strain evidence="1 2">SM1922</strain>
    </source>
</reference>
<evidence type="ECO:0000313" key="1">
    <source>
        <dbReference type="EMBL" id="TVU87300.1"/>
    </source>
</evidence>
<dbReference type="InterPro" id="IPR007499">
    <property type="entry name" value="ERF_bacteria_virus"/>
</dbReference>